<evidence type="ECO:0000256" key="3">
    <source>
        <dbReference type="ARBA" id="ARBA00022737"/>
    </source>
</evidence>
<keyword evidence="3" id="KW-0677">Repeat</keyword>
<keyword evidence="10" id="KW-1185">Reference proteome</keyword>
<dbReference type="PANTHER" id="PTHR15608">
    <property type="entry name" value="SPLICING FACTOR U2AF-ASSOCIATED PROTEIN 2"/>
    <property type="match status" value="1"/>
</dbReference>
<evidence type="ECO:0000259" key="8">
    <source>
        <dbReference type="PROSITE" id="PS50102"/>
    </source>
</evidence>
<dbReference type="Pfam" id="PF00076">
    <property type="entry name" value="RRM_1"/>
    <property type="match status" value="2"/>
</dbReference>
<dbReference type="InterPro" id="IPR000504">
    <property type="entry name" value="RRM_dom"/>
</dbReference>
<dbReference type="AlphaFoldDB" id="A0A8H5EYC3"/>
<evidence type="ECO:0000256" key="7">
    <source>
        <dbReference type="SAM" id="MobiDB-lite"/>
    </source>
</evidence>
<feature type="region of interest" description="Disordered" evidence="7">
    <location>
        <begin position="72"/>
        <end position="140"/>
    </location>
</feature>
<dbReference type="FunFam" id="3.30.70.330:FF:000105">
    <property type="entry name" value="HIV Tat-specific factor 1 homolog"/>
    <property type="match status" value="1"/>
</dbReference>
<dbReference type="PANTHER" id="PTHR15608:SF0">
    <property type="entry name" value="HIV TAT-SPECIFIC FACTOR 1"/>
    <property type="match status" value="1"/>
</dbReference>
<dbReference type="SUPFAM" id="SSF54928">
    <property type="entry name" value="RNA-binding domain, RBD"/>
    <property type="match status" value="2"/>
</dbReference>
<protein>
    <recommendedName>
        <fullName evidence="8">RRM domain-containing protein</fullName>
    </recommendedName>
</protein>
<comment type="caution">
    <text evidence="9">The sequence shown here is derived from an EMBL/GenBank/DDBJ whole genome shotgun (WGS) entry which is preliminary data.</text>
</comment>
<dbReference type="InterPro" id="IPR034393">
    <property type="entry name" value="TatSF1-like"/>
</dbReference>
<dbReference type="Gene3D" id="3.30.70.330">
    <property type="match status" value="2"/>
</dbReference>
<dbReference type="CDD" id="cd12285">
    <property type="entry name" value="RRM3_RBM39_like"/>
    <property type="match status" value="1"/>
</dbReference>
<comment type="similarity">
    <text evidence="1">Belongs to the HTATSF1 family.</text>
</comment>
<evidence type="ECO:0000256" key="4">
    <source>
        <dbReference type="ARBA" id="ARBA00022884"/>
    </source>
</evidence>
<feature type="compositionally biased region" description="Basic and acidic residues" evidence="7">
    <location>
        <begin position="124"/>
        <end position="135"/>
    </location>
</feature>
<dbReference type="CDD" id="cd12281">
    <property type="entry name" value="RRM1_TatSF1_like"/>
    <property type="match status" value="1"/>
</dbReference>
<feature type="region of interest" description="Disordered" evidence="7">
    <location>
        <begin position="226"/>
        <end position="285"/>
    </location>
</feature>
<dbReference type="OrthoDB" id="10258585at2759"/>
<proteinExistence type="inferred from homology"/>
<dbReference type="PROSITE" id="PS50102">
    <property type="entry name" value="RRM"/>
    <property type="match status" value="1"/>
</dbReference>
<evidence type="ECO:0000256" key="5">
    <source>
        <dbReference type="ARBA" id="ARBA00023187"/>
    </source>
</evidence>
<sequence>MASLPPTAAAGSSAEAQAAAFADDPRVYFNKATDTWRLEQDDDTELEYDASKGAWVPVLDEDLLKRQQAAYSVAGVDEETPAAPVLKRESKKRKVEEDYTGYGNTEAGSSSSAGAEAGPSAKRGKNDKPPVERKSKNTAVYVSGLPADTELDELVERFSRYGVIEEDDSGDPKIKMYAREDGSFNGEALIVYFKEDSVTLAVNLLDEDDLRLGDPSTRMKVVKADFSHKAKSTHSNEPHKPRKTVDKKAATRRIGKMQRKLAEWGDDDGFGPQPDPSDRPSPAVNNSRVVVLKHMFRLEDLEKDAALLLDLKEDVREECSMLGDVTNVTLYDKEADGVMTVKFRDPVSAQACIIRMNGRFFDGQRVIAELYTGKQRFKRSGTGEDAGEDGDGEEKARLDEFAQWLMDEGE</sequence>
<dbReference type="GO" id="GO:0000398">
    <property type="term" value="P:mRNA splicing, via spliceosome"/>
    <property type="evidence" value="ECO:0007669"/>
    <property type="project" value="InterPro"/>
</dbReference>
<feature type="compositionally biased region" description="Basic and acidic residues" evidence="7">
    <location>
        <begin position="226"/>
        <end position="249"/>
    </location>
</feature>
<dbReference type="InterPro" id="IPR034392">
    <property type="entry name" value="TatSF1-like_RRM1"/>
</dbReference>
<gene>
    <name evidence="9" type="ORF">D9611_003909</name>
</gene>
<evidence type="ECO:0000313" key="10">
    <source>
        <dbReference type="Proteomes" id="UP000541558"/>
    </source>
</evidence>
<evidence type="ECO:0000256" key="1">
    <source>
        <dbReference type="ARBA" id="ARBA00007747"/>
    </source>
</evidence>
<evidence type="ECO:0000313" key="9">
    <source>
        <dbReference type="EMBL" id="KAF5317155.1"/>
    </source>
</evidence>
<reference evidence="9 10" key="1">
    <citation type="journal article" date="2020" name="ISME J.">
        <title>Uncovering the hidden diversity of litter-decomposition mechanisms in mushroom-forming fungi.</title>
        <authorList>
            <person name="Floudas D."/>
            <person name="Bentzer J."/>
            <person name="Ahren D."/>
            <person name="Johansson T."/>
            <person name="Persson P."/>
            <person name="Tunlid A."/>
        </authorList>
    </citation>
    <scope>NUCLEOTIDE SEQUENCE [LARGE SCALE GENOMIC DNA]</scope>
    <source>
        <strain evidence="9 10">CBS 175.51</strain>
    </source>
</reference>
<dbReference type="Proteomes" id="UP000541558">
    <property type="component" value="Unassembled WGS sequence"/>
</dbReference>
<dbReference type="GO" id="GO:0003723">
    <property type="term" value="F:RNA binding"/>
    <property type="evidence" value="ECO:0007669"/>
    <property type="project" value="UniProtKB-UniRule"/>
</dbReference>
<dbReference type="InterPro" id="IPR035979">
    <property type="entry name" value="RBD_domain_sf"/>
</dbReference>
<accession>A0A8H5EYC3</accession>
<organism evidence="9 10">
    <name type="scientific">Ephemerocybe angulata</name>
    <dbReference type="NCBI Taxonomy" id="980116"/>
    <lineage>
        <taxon>Eukaryota</taxon>
        <taxon>Fungi</taxon>
        <taxon>Dikarya</taxon>
        <taxon>Basidiomycota</taxon>
        <taxon>Agaricomycotina</taxon>
        <taxon>Agaricomycetes</taxon>
        <taxon>Agaricomycetidae</taxon>
        <taxon>Agaricales</taxon>
        <taxon>Agaricineae</taxon>
        <taxon>Psathyrellaceae</taxon>
        <taxon>Ephemerocybe</taxon>
    </lineage>
</organism>
<evidence type="ECO:0000256" key="6">
    <source>
        <dbReference type="PROSITE-ProRule" id="PRU00176"/>
    </source>
</evidence>
<evidence type="ECO:0000256" key="2">
    <source>
        <dbReference type="ARBA" id="ARBA00022664"/>
    </source>
</evidence>
<dbReference type="SMART" id="SM00360">
    <property type="entry name" value="RRM"/>
    <property type="match status" value="2"/>
</dbReference>
<dbReference type="EMBL" id="JAACJK010000219">
    <property type="protein sequence ID" value="KAF5317155.1"/>
    <property type="molecule type" value="Genomic_DNA"/>
</dbReference>
<keyword evidence="2" id="KW-0507">mRNA processing</keyword>
<feature type="domain" description="RRM" evidence="8">
    <location>
        <begin position="138"/>
        <end position="229"/>
    </location>
</feature>
<feature type="compositionally biased region" description="Basic residues" evidence="7">
    <location>
        <begin position="250"/>
        <end position="259"/>
    </location>
</feature>
<feature type="compositionally biased region" description="Low complexity" evidence="7">
    <location>
        <begin position="106"/>
        <end position="121"/>
    </location>
</feature>
<keyword evidence="5" id="KW-0508">mRNA splicing</keyword>
<name>A0A8H5EYC3_9AGAR</name>
<dbReference type="GO" id="GO:0005684">
    <property type="term" value="C:U2-type spliceosomal complex"/>
    <property type="evidence" value="ECO:0007669"/>
    <property type="project" value="TreeGrafter"/>
</dbReference>
<keyword evidence="4 6" id="KW-0694">RNA-binding</keyword>
<dbReference type="InterPro" id="IPR012677">
    <property type="entry name" value="Nucleotide-bd_a/b_plait_sf"/>
</dbReference>
<dbReference type="GO" id="GO:0005686">
    <property type="term" value="C:U2 snRNP"/>
    <property type="evidence" value="ECO:0007669"/>
    <property type="project" value="TreeGrafter"/>
</dbReference>